<proteinExistence type="predicted"/>
<dbReference type="Proteomes" id="UP001163328">
    <property type="component" value="Chromosome"/>
</dbReference>
<protein>
    <submittedName>
        <fullName evidence="1">Uncharacterized protein</fullName>
    </submittedName>
</protein>
<dbReference type="EMBL" id="CP081495">
    <property type="protein sequence ID" value="UYW02607.1"/>
    <property type="molecule type" value="Genomic_DNA"/>
</dbReference>
<evidence type="ECO:0000313" key="1">
    <source>
        <dbReference type="EMBL" id="UYW02607.1"/>
    </source>
</evidence>
<gene>
    <name evidence="1" type="ORF">K5I29_05335</name>
</gene>
<evidence type="ECO:0000313" key="2">
    <source>
        <dbReference type="Proteomes" id="UP001163328"/>
    </source>
</evidence>
<keyword evidence="2" id="KW-1185">Reference proteome</keyword>
<reference evidence="1" key="1">
    <citation type="submission" date="2021-08" db="EMBL/GenBank/DDBJ databases">
        <title>Flavobacterium sp. strain CC-SYL302.</title>
        <authorList>
            <person name="Lin S.-Y."/>
            <person name="Lee T.-H."/>
            <person name="Young C.-C."/>
        </authorList>
    </citation>
    <scope>NUCLEOTIDE SEQUENCE</scope>
    <source>
        <strain evidence="1">CC-SYL302</strain>
    </source>
</reference>
<organism evidence="1 2">
    <name type="scientific">Flavobacterium agricola</name>
    <dbReference type="NCBI Taxonomy" id="2870839"/>
    <lineage>
        <taxon>Bacteria</taxon>
        <taxon>Pseudomonadati</taxon>
        <taxon>Bacteroidota</taxon>
        <taxon>Flavobacteriia</taxon>
        <taxon>Flavobacteriales</taxon>
        <taxon>Flavobacteriaceae</taxon>
        <taxon>Flavobacterium</taxon>
    </lineage>
</organism>
<accession>A0ABY6M3U4</accession>
<name>A0ABY6M3U4_9FLAO</name>
<sequence>MHFPTTDVLQDKEEIAKRLSDLDKVTILGNGDHIKVELFFEDDSTKYRVDTTVWGVTDARVILKQGIVLPINRIYKIVY</sequence>